<comment type="caution">
    <text evidence="2">The sequence shown here is derived from an EMBL/GenBank/DDBJ whole genome shotgun (WGS) entry which is preliminary data.</text>
</comment>
<evidence type="ECO:0000313" key="3">
    <source>
        <dbReference type="Proteomes" id="UP001365542"/>
    </source>
</evidence>
<organism evidence="2 3">
    <name type="scientific">Orbilia ellipsospora</name>
    <dbReference type="NCBI Taxonomy" id="2528407"/>
    <lineage>
        <taxon>Eukaryota</taxon>
        <taxon>Fungi</taxon>
        <taxon>Dikarya</taxon>
        <taxon>Ascomycota</taxon>
        <taxon>Pezizomycotina</taxon>
        <taxon>Orbiliomycetes</taxon>
        <taxon>Orbiliales</taxon>
        <taxon>Orbiliaceae</taxon>
        <taxon>Orbilia</taxon>
    </lineage>
</organism>
<evidence type="ECO:0000313" key="2">
    <source>
        <dbReference type="EMBL" id="KAK6525220.1"/>
    </source>
</evidence>
<reference evidence="2 3" key="1">
    <citation type="submission" date="2019-10" db="EMBL/GenBank/DDBJ databases">
        <authorList>
            <person name="Palmer J.M."/>
        </authorList>
    </citation>
    <scope>NUCLEOTIDE SEQUENCE [LARGE SCALE GENOMIC DNA]</scope>
    <source>
        <strain evidence="2 3">TWF694</strain>
    </source>
</reference>
<evidence type="ECO:0008006" key="4">
    <source>
        <dbReference type="Google" id="ProtNLM"/>
    </source>
</evidence>
<gene>
    <name evidence="2" type="ORF">TWF694_005366</name>
</gene>
<keyword evidence="3" id="KW-1185">Reference proteome</keyword>
<evidence type="ECO:0000256" key="1">
    <source>
        <dbReference type="SAM" id="SignalP"/>
    </source>
</evidence>
<proteinExistence type="predicted"/>
<dbReference type="AlphaFoldDB" id="A0AAV9WSV6"/>
<accession>A0AAV9WSV6</accession>
<sequence length="182" mass="20156">MTLKVYLAAGAYLWSVAAAIQLVPSNFTTPLLSKSCLDALHQSVACNNSLTWATSGGRFEYDDTLKHLCQNPCQTALTTWTKKVASDCKSSWFNTANGYAMSPSYFPELYLELYNYACLKDSSGKFCNSVLRDLIGIDPAGQNITKSACKNFNSIHPLPTIIRLTIFMRTSANRNTGTMRRL</sequence>
<protein>
    <recommendedName>
        <fullName evidence="4">Secreted protein</fullName>
    </recommendedName>
</protein>
<dbReference type="EMBL" id="JAVHJO010000017">
    <property type="protein sequence ID" value="KAK6525220.1"/>
    <property type="molecule type" value="Genomic_DNA"/>
</dbReference>
<feature type="signal peptide" evidence="1">
    <location>
        <begin position="1"/>
        <end position="19"/>
    </location>
</feature>
<keyword evidence="1" id="KW-0732">Signal</keyword>
<name>A0AAV9WSV6_9PEZI</name>
<dbReference type="Proteomes" id="UP001365542">
    <property type="component" value="Unassembled WGS sequence"/>
</dbReference>
<feature type="chain" id="PRO_5043485786" description="Secreted protein" evidence="1">
    <location>
        <begin position="20"/>
        <end position="182"/>
    </location>
</feature>